<evidence type="ECO:0000256" key="6">
    <source>
        <dbReference type="ARBA" id="ARBA00023242"/>
    </source>
</evidence>
<dbReference type="InterPro" id="IPR015300">
    <property type="entry name" value="DNA-bd_pseudobarrel_sf"/>
</dbReference>
<dbReference type="GO" id="GO:0003677">
    <property type="term" value="F:DNA binding"/>
    <property type="evidence" value="ECO:0007669"/>
    <property type="project" value="UniProtKB-KW"/>
</dbReference>
<dbReference type="InterPro" id="IPR003340">
    <property type="entry name" value="B3_DNA-bd"/>
</dbReference>
<dbReference type="SUPFAM" id="SSF101936">
    <property type="entry name" value="DNA-binding pseudobarrel domain"/>
    <property type="match status" value="1"/>
</dbReference>
<dbReference type="GO" id="GO:0005634">
    <property type="term" value="C:nucleus"/>
    <property type="evidence" value="ECO:0007669"/>
    <property type="project" value="UniProtKB-SubCell"/>
</dbReference>
<name>A0A699Q8T8_TANCI</name>
<comment type="similarity">
    <text evidence="2">Belongs to the ARF family.</text>
</comment>
<accession>A0A699Q8T8</accession>
<protein>
    <submittedName>
        <fullName evidence="9">Auxin response factor 19</fullName>
    </submittedName>
</protein>
<dbReference type="EMBL" id="BKCJ010996890">
    <property type="protein sequence ID" value="GFC63185.1"/>
    <property type="molecule type" value="Genomic_DNA"/>
</dbReference>
<dbReference type="InterPro" id="IPR044835">
    <property type="entry name" value="ARF_plant"/>
</dbReference>
<keyword evidence="6" id="KW-0539">Nucleus</keyword>
<evidence type="ECO:0000256" key="1">
    <source>
        <dbReference type="ARBA" id="ARBA00004123"/>
    </source>
</evidence>
<dbReference type="InterPro" id="IPR010525">
    <property type="entry name" value="ARF_dom"/>
</dbReference>
<keyword evidence="3" id="KW-0805">Transcription regulation</keyword>
<gene>
    <name evidence="9" type="ORF">Tci_835155</name>
</gene>
<comment type="subcellular location">
    <subcellularLocation>
        <location evidence="1">Nucleus</location>
    </subcellularLocation>
</comment>
<keyword evidence="4" id="KW-0238">DNA-binding</keyword>
<dbReference type="PANTHER" id="PTHR31384">
    <property type="entry name" value="AUXIN RESPONSE FACTOR 4-RELATED"/>
    <property type="match status" value="1"/>
</dbReference>
<feature type="non-terminal residue" evidence="9">
    <location>
        <position position="153"/>
    </location>
</feature>
<keyword evidence="5" id="KW-0804">Transcription</keyword>
<dbReference type="PROSITE" id="PS50863">
    <property type="entry name" value="B3"/>
    <property type="match status" value="1"/>
</dbReference>
<feature type="non-terminal residue" evidence="9">
    <location>
        <position position="1"/>
    </location>
</feature>
<dbReference type="FunFam" id="2.30.30.1040:FF:000001">
    <property type="entry name" value="Auxin response factor"/>
    <property type="match status" value="1"/>
</dbReference>
<dbReference type="GO" id="GO:0006355">
    <property type="term" value="P:regulation of DNA-templated transcription"/>
    <property type="evidence" value="ECO:0007669"/>
    <property type="project" value="InterPro"/>
</dbReference>
<evidence type="ECO:0000259" key="8">
    <source>
        <dbReference type="PROSITE" id="PS50863"/>
    </source>
</evidence>
<evidence type="ECO:0000313" key="9">
    <source>
        <dbReference type="EMBL" id="GFC63185.1"/>
    </source>
</evidence>
<dbReference type="AlphaFoldDB" id="A0A699Q8T8"/>
<proteinExistence type="inferred from homology"/>
<dbReference type="GO" id="GO:0009734">
    <property type="term" value="P:auxin-activated signaling pathway"/>
    <property type="evidence" value="ECO:0007669"/>
    <property type="project" value="UniProtKB-KW"/>
</dbReference>
<evidence type="ECO:0000256" key="5">
    <source>
        <dbReference type="ARBA" id="ARBA00023163"/>
    </source>
</evidence>
<keyword evidence="7" id="KW-0927">Auxin signaling pathway</keyword>
<evidence type="ECO:0000256" key="3">
    <source>
        <dbReference type="ARBA" id="ARBA00023015"/>
    </source>
</evidence>
<evidence type="ECO:0000256" key="2">
    <source>
        <dbReference type="ARBA" id="ARBA00007853"/>
    </source>
</evidence>
<feature type="domain" description="TF-B3" evidence="8">
    <location>
        <begin position="1"/>
        <end position="44"/>
    </location>
</feature>
<organism evidence="9">
    <name type="scientific">Tanacetum cinerariifolium</name>
    <name type="common">Dalmatian daisy</name>
    <name type="synonym">Chrysanthemum cinerariifolium</name>
    <dbReference type="NCBI Taxonomy" id="118510"/>
    <lineage>
        <taxon>Eukaryota</taxon>
        <taxon>Viridiplantae</taxon>
        <taxon>Streptophyta</taxon>
        <taxon>Embryophyta</taxon>
        <taxon>Tracheophyta</taxon>
        <taxon>Spermatophyta</taxon>
        <taxon>Magnoliopsida</taxon>
        <taxon>eudicotyledons</taxon>
        <taxon>Gunneridae</taxon>
        <taxon>Pentapetalae</taxon>
        <taxon>asterids</taxon>
        <taxon>campanulids</taxon>
        <taxon>Asterales</taxon>
        <taxon>Asteraceae</taxon>
        <taxon>Asteroideae</taxon>
        <taxon>Anthemideae</taxon>
        <taxon>Anthemidinae</taxon>
        <taxon>Tanacetum</taxon>
    </lineage>
</organism>
<evidence type="ECO:0000256" key="4">
    <source>
        <dbReference type="ARBA" id="ARBA00023125"/>
    </source>
</evidence>
<dbReference type="Gene3D" id="2.30.30.1040">
    <property type="match status" value="1"/>
</dbReference>
<dbReference type="Gene3D" id="2.40.330.10">
    <property type="entry name" value="DNA-binding pseudobarrel domain"/>
    <property type="match status" value="1"/>
</dbReference>
<reference evidence="9" key="1">
    <citation type="journal article" date="2019" name="Sci. Rep.">
        <title>Draft genome of Tanacetum cinerariifolium, the natural source of mosquito coil.</title>
        <authorList>
            <person name="Yamashiro T."/>
            <person name="Shiraishi A."/>
            <person name="Satake H."/>
            <person name="Nakayama K."/>
        </authorList>
    </citation>
    <scope>NUCLEOTIDE SEQUENCE</scope>
</reference>
<dbReference type="Pfam" id="PF06507">
    <property type="entry name" value="ARF_AD"/>
    <property type="match status" value="1"/>
</dbReference>
<sequence>QPKRHLLTTGWSIFVSSKRLFAGDAVLFVRDEKSQLLLGIRRANRQQSALSSSVISSDSMHIGILAAAAHAAANNSPFTIFYNPRASPAEFVIPLAKYMGTVTGISDTDPVRWKNSQWRSLQVGWDESAAGERPSRVSIWEIEPVVTPFYMCP</sequence>
<dbReference type="PANTHER" id="PTHR31384:SF21">
    <property type="entry name" value="AUXIN RESPONSE FACTOR 19"/>
    <property type="match status" value="1"/>
</dbReference>
<evidence type="ECO:0000256" key="7">
    <source>
        <dbReference type="ARBA" id="ARBA00023294"/>
    </source>
</evidence>
<comment type="caution">
    <text evidence="9">The sequence shown here is derived from an EMBL/GenBank/DDBJ whole genome shotgun (WGS) entry which is preliminary data.</text>
</comment>